<dbReference type="Proteomes" id="UP000265566">
    <property type="component" value="Chromosome 4"/>
</dbReference>
<gene>
    <name evidence="1" type="ORF">MtrunA17_Chr4g0038791</name>
</gene>
<dbReference type="EMBL" id="PSQE01000004">
    <property type="protein sequence ID" value="RHN61636.1"/>
    <property type="molecule type" value="Genomic_DNA"/>
</dbReference>
<protein>
    <submittedName>
        <fullName evidence="1">Uncharacterized protein</fullName>
    </submittedName>
</protein>
<dbReference type="Gramene" id="rna24120">
    <property type="protein sequence ID" value="RHN61636.1"/>
    <property type="gene ID" value="gene24120"/>
</dbReference>
<evidence type="ECO:0000313" key="1">
    <source>
        <dbReference type="EMBL" id="RHN61636.1"/>
    </source>
</evidence>
<organism evidence="1">
    <name type="scientific">Medicago truncatula</name>
    <name type="common">Barrel medic</name>
    <name type="synonym">Medicago tribuloides</name>
    <dbReference type="NCBI Taxonomy" id="3880"/>
    <lineage>
        <taxon>Eukaryota</taxon>
        <taxon>Viridiplantae</taxon>
        <taxon>Streptophyta</taxon>
        <taxon>Embryophyta</taxon>
        <taxon>Tracheophyta</taxon>
        <taxon>Spermatophyta</taxon>
        <taxon>Magnoliopsida</taxon>
        <taxon>eudicotyledons</taxon>
        <taxon>Gunneridae</taxon>
        <taxon>Pentapetalae</taxon>
        <taxon>rosids</taxon>
        <taxon>fabids</taxon>
        <taxon>Fabales</taxon>
        <taxon>Fabaceae</taxon>
        <taxon>Papilionoideae</taxon>
        <taxon>50 kb inversion clade</taxon>
        <taxon>NPAAA clade</taxon>
        <taxon>Hologalegina</taxon>
        <taxon>IRL clade</taxon>
        <taxon>Trifolieae</taxon>
        <taxon>Medicago</taxon>
    </lineage>
</organism>
<accession>A0A396I7N9</accession>
<sequence>MLENSMSKDVVYQNIHDKLQLDSITKLNMTAMEEECNKYHPQKVH</sequence>
<dbReference type="AlphaFoldDB" id="A0A396I7N9"/>
<proteinExistence type="predicted"/>
<reference evidence="1" key="1">
    <citation type="journal article" date="2018" name="Nat. Plants">
        <title>Whole-genome landscape of Medicago truncatula symbiotic genes.</title>
        <authorList>
            <person name="Pecrix Y."/>
            <person name="Gamas P."/>
            <person name="Carrere S."/>
        </authorList>
    </citation>
    <scope>NUCLEOTIDE SEQUENCE</scope>
    <source>
        <tissue evidence="1">Leaves</tissue>
    </source>
</reference>
<dbReference type="Gene3D" id="4.10.280.50">
    <property type="match status" value="1"/>
</dbReference>
<comment type="caution">
    <text evidence="1">The sequence shown here is derived from an EMBL/GenBank/DDBJ whole genome shotgun (WGS) entry which is preliminary data.</text>
</comment>
<name>A0A396I7N9_MEDTR</name>